<evidence type="ECO:0000256" key="2">
    <source>
        <dbReference type="PROSITE-ProRule" id="PRU00059"/>
    </source>
</evidence>
<evidence type="ECO:0000259" key="3">
    <source>
        <dbReference type="PROSITE" id="PS01180"/>
    </source>
</evidence>
<evidence type="ECO:0000313" key="4">
    <source>
        <dbReference type="Proteomes" id="UP000046393"/>
    </source>
</evidence>
<proteinExistence type="predicted"/>
<comment type="caution">
    <text evidence="2">Lacks conserved residue(s) required for the propagation of feature annotation.</text>
</comment>
<reference evidence="5" key="1">
    <citation type="submission" date="2017-02" db="UniProtKB">
        <authorList>
            <consortium name="WormBaseParasite"/>
        </authorList>
    </citation>
    <scope>IDENTIFICATION</scope>
</reference>
<sequence>MNKLLSLKHSLLIIRDVLEQNGKNLFIEFKKCELSFYAVKQESFGCGGIYYASSVPTELSHKMGTYIMKDDMEYCYWWIVASYDVRIEVEIRNLSAPCWEGCLFGGLEIKGALDKRLTGYRFCCTEIPVKRIIAPGGILPIIAYNRDGFTSFTVQYRTVPNDQKTTEEAAEEFMQYGIGDYEQNPRQHV</sequence>
<accession>A0A0N5AS87</accession>
<keyword evidence="1" id="KW-1015">Disulfide bond</keyword>
<dbReference type="Proteomes" id="UP000046393">
    <property type="component" value="Unplaced"/>
</dbReference>
<dbReference type="InterPro" id="IPR000859">
    <property type="entry name" value="CUB_dom"/>
</dbReference>
<dbReference type="WBParaSite" id="SMUV_0000764501-mRNA-1">
    <property type="protein sequence ID" value="SMUV_0000764501-mRNA-1"/>
    <property type="gene ID" value="SMUV_0000764501"/>
</dbReference>
<organism evidence="4 5">
    <name type="scientific">Syphacia muris</name>
    <dbReference type="NCBI Taxonomy" id="451379"/>
    <lineage>
        <taxon>Eukaryota</taxon>
        <taxon>Metazoa</taxon>
        <taxon>Ecdysozoa</taxon>
        <taxon>Nematoda</taxon>
        <taxon>Chromadorea</taxon>
        <taxon>Rhabditida</taxon>
        <taxon>Spirurina</taxon>
        <taxon>Oxyuridomorpha</taxon>
        <taxon>Oxyuroidea</taxon>
        <taxon>Oxyuridae</taxon>
        <taxon>Syphacia</taxon>
    </lineage>
</organism>
<dbReference type="PROSITE" id="PS01180">
    <property type="entry name" value="CUB"/>
    <property type="match status" value="1"/>
</dbReference>
<dbReference type="STRING" id="451379.A0A0N5AS87"/>
<name>A0A0N5AS87_9BILA</name>
<feature type="domain" description="CUB" evidence="3">
    <location>
        <begin position="46"/>
        <end position="159"/>
    </location>
</feature>
<protein>
    <submittedName>
        <fullName evidence="5">CUB domain-containing protein</fullName>
    </submittedName>
</protein>
<dbReference type="InterPro" id="IPR035914">
    <property type="entry name" value="Sperma_CUB_dom_sf"/>
</dbReference>
<dbReference type="SUPFAM" id="SSF49854">
    <property type="entry name" value="Spermadhesin, CUB domain"/>
    <property type="match status" value="1"/>
</dbReference>
<keyword evidence="4" id="KW-1185">Reference proteome</keyword>
<dbReference type="AlphaFoldDB" id="A0A0N5AS87"/>
<evidence type="ECO:0000313" key="5">
    <source>
        <dbReference type="WBParaSite" id="SMUV_0000764501-mRNA-1"/>
    </source>
</evidence>
<evidence type="ECO:0000256" key="1">
    <source>
        <dbReference type="ARBA" id="ARBA00023157"/>
    </source>
</evidence>